<dbReference type="InterPro" id="IPR025355">
    <property type="entry name" value="DUF4259"/>
</dbReference>
<sequence>MSQEQNAQDDIWGTGPFDNSEAKELLEDIASGVFDPVHLLPDRSQRHLNADEGQVIVALAALAAADDADLPEGIEPAAVSGLREPAHRERLRQSLEAVLADASVSGLYERWQLSDGQLLEWKAQSWVDLS</sequence>
<dbReference type="KEGG" id="cfk:CFRA_06380"/>
<reference evidence="1 2" key="1">
    <citation type="submission" date="2014-08" db="EMBL/GenBank/DDBJ databases">
        <title>Complete genome sequence of Corynebacterium frankenforstense ST18(T) (=DSM 45800(T)), isolated from raw cow milk.</title>
        <authorList>
            <person name="Ruckert C."/>
            <person name="Albersmeier A."/>
            <person name="Winkler A."/>
            <person name="Lipski A."/>
            <person name="Kalinowski J."/>
        </authorList>
    </citation>
    <scope>NUCLEOTIDE SEQUENCE [LARGE SCALE GENOMIC DNA]</scope>
    <source>
        <strain evidence="1 2">ST18</strain>
    </source>
</reference>
<name>A0A1L7CSV1_9CORY</name>
<dbReference type="RefSeq" id="WP_075663918.1">
    <property type="nucleotide sequence ID" value="NZ_CP009247.1"/>
</dbReference>
<gene>
    <name evidence="1" type="ORF">CFRA_06380</name>
</gene>
<dbReference type="AlphaFoldDB" id="A0A1L7CSV1"/>
<proteinExistence type="predicted"/>
<dbReference type="STRING" id="1437875.CFRA_06380"/>
<dbReference type="OrthoDB" id="3829495at2"/>
<organism evidence="1 2">
    <name type="scientific">Corynebacterium frankenforstense DSM 45800</name>
    <dbReference type="NCBI Taxonomy" id="1437875"/>
    <lineage>
        <taxon>Bacteria</taxon>
        <taxon>Bacillati</taxon>
        <taxon>Actinomycetota</taxon>
        <taxon>Actinomycetes</taxon>
        <taxon>Mycobacteriales</taxon>
        <taxon>Corynebacteriaceae</taxon>
        <taxon>Corynebacterium</taxon>
    </lineage>
</organism>
<dbReference type="Pfam" id="PF14078">
    <property type="entry name" value="DUF4259"/>
    <property type="match status" value="1"/>
</dbReference>
<protein>
    <recommendedName>
        <fullName evidence="3">DUF4259 domain-containing protein</fullName>
    </recommendedName>
</protein>
<dbReference type="Proteomes" id="UP000185434">
    <property type="component" value="Chromosome"/>
</dbReference>
<evidence type="ECO:0000313" key="1">
    <source>
        <dbReference type="EMBL" id="APT88936.1"/>
    </source>
</evidence>
<evidence type="ECO:0008006" key="3">
    <source>
        <dbReference type="Google" id="ProtNLM"/>
    </source>
</evidence>
<keyword evidence="2" id="KW-1185">Reference proteome</keyword>
<accession>A0A1L7CSV1</accession>
<dbReference type="EMBL" id="CP009247">
    <property type="protein sequence ID" value="APT88936.1"/>
    <property type="molecule type" value="Genomic_DNA"/>
</dbReference>
<evidence type="ECO:0000313" key="2">
    <source>
        <dbReference type="Proteomes" id="UP000185434"/>
    </source>
</evidence>